<proteinExistence type="predicted"/>
<evidence type="ECO:0000313" key="1">
    <source>
        <dbReference type="EMBL" id="MFD0946277.1"/>
    </source>
</evidence>
<sequence length="74" mass="7800">MAMQHGEARPAARLTAGQVIAIRRALFAADPAGGPRPSQAALARAHGVSGVTIHRIKTGESWKHAWPPEMAGRP</sequence>
<dbReference type="RefSeq" id="WP_264943649.1">
    <property type="nucleotide sequence ID" value="NZ_JAPDRA010000003.1"/>
</dbReference>
<reference evidence="2" key="1">
    <citation type="journal article" date="2019" name="Int. J. Syst. Evol. Microbiol.">
        <title>The Global Catalogue of Microorganisms (GCM) 10K type strain sequencing project: providing services to taxonomists for standard genome sequencing and annotation.</title>
        <authorList>
            <consortium name="The Broad Institute Genomics Platform"/>
            <consortium name="The Broad Institute Genome Sequencing Center for Infectious Disease"/>
            <person name="Wu L."/>
            <person name="Ma J."/>
        </authorList>
    </citation>
    <scope>NUCLEOTIDE SEQUENCE [LARGE SCALE GENOMIC DNA]</scope>
    <source>
        <strain evidence="2">CCUG 62982</strain>
    </source>
</reference>
<dbReference type="EMBL" id="JBHTJG010000003">
    <property type="protein sequence ID" value="MFD0946277.1"/>
    <property type="molecule type" value="Genomic_DNA"/>
</dbReference>
<evidence type="ECO:0000313" key="2">
    <source>
        <dbReference type="Proteomes" id="UP001596977"/>
    </source>
</evidence>
<protein>
    <submittedName>
        <fullName evidence="1">Uncharacterized protein</fullName>
    </submittedName>
</protein>
<organism evidence="1 2">
    <name type="scientific">Sphingomonas canadensis</name>
    <dbReference type="NCBI Taxonomy" id="1219257"/>
    <lineage>
        <taxon>Bacteria</taxon>
        <taxon>Pseudomonadati</taxon>
        <taxon>Pseudomonadota</taxon>
        <taxon>Alphaproteobacteria</taxon>
        <taxon>Sphingomonadales</taxon>
        <taxon>Sphingomonadaceae</taxon>
        <taxon>Sphingomonas</taxon>
    </lineage>
</organism>
<name>A0ABW3H5Y0_9SPHN</name>
<dbReference type="Proteomes" id="UP001596977">
    <property type="component" value="Unassembled WGS sequence"/>
</dbReference>
<keyword evidence="2" id="KW-1185">Reference proteome</keyword>
<gene>
    <name evidence="1" type="ORF">ACFQ1E_08015</name>
</gene>
<accession>A0ABW3H5Y0</accession>
<comment type="caution">
    <text evidence="1">The sequence shown here is derived from an EMBL/GenBank/DDBJ whole genome shotgun (WGS) entry which is preliminary data.</text>
</comment>